<keyword evidence="2" id="KW-1185">Reference proteome</keyword>
<gene>
    <name evidence="1" type="ORF">GCM10010211_65000</name>
</gene>
<accession>A0ABQ2VIP3</accession>
<dbReference type="EMBL" id="BMRP01000034">
    <property type="protein sequence ID" value="GGU89443.1"/>
    <property type="molecule type" value="Genomic_DNA"/>
</dbReference>
<comment type="caution">
    <text evidence="1">The sequence shown here is derived from an EMBL/GenBank/DDBJ whole genome shotgun (WGS) entry which is preliminary data.</text>
</comment>
<sequence length="57" mass="6705">MPLKIIAKLKEYEELSKFKSLLVKTSEFQAVFDEIKRECGEDIISDMKREIDKIKKA</sequence>
<protein>
    <submittedName>
        <fullName evidence="1">Uncharacterized protein</fullName>
    </submittedName>
</protein>
<organism evidence="1 2">
    <name type="scientific">Streptomyces albospinus</name>
    <dbReference type="NCBI Taxonomy" id="285515"/>
    <lineage>
        <taxon>Bacteria</taxon>
        <taxon>Bacillati</taxon>
        <taxon>Actinomycetota</taxon>
        <taxon>Actinomycetes</taxon>
        <taxon>Kitasatosporales</taxon>
        <taxon>Streptomycetaceae</taxon>
        <taxon>Streptomyces</taxon>
    </lineage>
</organism>
<name>A0ABQ2VIP3_9ACTN</name>
<evidence type="ECO:0000313" key="1">
    <source>
        <dbReference type="EMBL" id="GGU89443.1"/>
    </source>
</evidence>
<proteinExistence type="predicted"/>
<reference evidence="2" key="1">
    <citation type="journal article" date="2019" name="Int. J. Syst. Evol. Microbiol.">
        <title>The Global Catalogue of Microorganisms (GCM) 10K type strain sequencing project: providing services to taxonomists for standard genome sequencing and annotation.</title>
        <authorList>
            <consortium name="The Broad Institute Genomics Platform"/>
            <consortium name="The Broad Institute Genome Sequencing Center for Infectious Disease"/>
            <person name="Wu L."/>
            <person name="Ma J."/>
        </authorList>
    </citation>
    <scope>NUCLEOTIDE SEQUENCE [LARGE SCALE GENOMIC DNA]</scope>
    <source>
        <strain evidence="2">JCM 3399</strain>
    </source>
</reference>
<evidence type="ECO:0000313" key="2">
    <source>
        <dbReference type="Proteomes" id="UP000654471"/>
    </source>
</evidence>
<dbReference type="Proteomes" id="UP000654471">
    <property type="component" value="Unassembled WGS sequence"/>
</dbReference>